<dbReference type="Pfam" id="PF01486">
    <property type="entry name" value="K-box"/>
    <property type="match status" value="1"/>
</dbReference>
<evidence type="ECO:0000256" key="2">
    <source>
        <dbReference type="ARBA" id="ARBA00023015"/>
    </source>
</evidence>
<evidence type="ECO:0000256" key="3">
    <source>
        <dbReference type="ARBA" id="ARBA00023125"/>
    </source>
</evidence>
<evidence type="ECO:0000259" key="8">
    <source>
        <dbReference type="PROSITE" id="PS51297"/>
    </source>
</evidence>
<keyword evidence="2" id="KW-0805">Transcription regulation</keyword>
<dbReference type="EMBL" id="HG994360">
    <property type="protein sequence ID" value="CAF2088086.1"/>
    <property type="molecule type" value="Genomic_DNA"/>
</dbReference>
<reference evidence="10 11" key="1">
    <citation type="journal article" date="2014" name="Science">
        <title>Plant genetics. Early allopolyploid evolution in the post-Neolithic Brassica napus oilseed genome.</title>
        <authorList>
            <person name="Chalhoub B."/>
            <person name="Denoeud F."/>
            <person name="Liu S."/>
            <person name="Parkin I.A."/>
            <person name="Tang H."/>
            <person name="Wang X."/>
            <person name="Chiquet J."/>
            <person name="Belcram H."/>
            <person name="Tong C."/>
            <person name="Samans B."/>
            <person name="Correa M."/>
            <person name="Da Silva C."/>
            <person name="Just J."/>
            <person name="Falentin C."/>
            <person name="Koh C.S."/>
            <person name="Le Clainche I."/>
            <person name="Bernard M."/>
            <person name="Bento P."/>
            <person name="Noel B."/>
            <person name="Labadie K."/>
            <person name="Alberti A."/>
            <person name="Charles M."/>
            <person name="Arnaud D."/>
            <person name="Guo H."/>
            <person name="Daviaud C."/>
            <person name="Alamery S."/>
            <person name="Jabbari K."/>
            <person name="Zhao M."/>
            <person name="Edger P.P."/>
            <person name="Chelaifa H."/>
            <person name="Tack D."/>
            <person name="Lassalle G."/>
            <person name="Mestiri I."/>
            <person name="Schnel N."/>
            <person name="Le Paslier M.C."/>
            <person name="Fan G."/>
            <person name="Renault V."/>
            <person name="Bayer P.E."/>
            <person name="Golicz A.A."/>
            <person name="Manoli S."/>
            <person name="Lee T.H."/>
            <person name="Thi V.H."/>
            <person name="Chalabi S."/>
            <person name="Hu Q."/>
            <person name="Fan C."/>
            <person name="Tollenaere R."/>
            <person name="Lu Y."/>
            <person name="Battail C."/>
            <person name="Shen J."/>
            <person name="Sidebottom C.H."/>
            <person name="Wang X."/>
            <person name="Canaguier A."/>
            <person name="Chauveau A."/>
            <person name="Berard A."/>
            <person name="Deniot G."/>
            <person name="Guan M."/>
            <person name="Liu Z."/>
            <person name="Sun F."/>
            <person name="Lim Y.P."/>
            <person name="Lyons E."/>
            <person name="Town C.D."/>
            <person name="Bancroft I."/>
            <person name="Wang X."/>
            <person name="Meng J."/>
            <person name="Ma J."/>
            <person name="Pires J.C."/>
            <person name="King G.J."/>
            <person name="Brunel D."/>
            <person name="Delourme R."/>
            <person name="Renard M."/>
            <person name="Aury J.M."/>
            <person name="Adams K.L."/>
            <person name="Batley J."/>
            <person name="Snowdon R.J."/>
            <person name="Tost J."/>
            <person name="Edwards D."/>
            <person name="Zhou Y."/>
            <person name="Hua W."/>
            <person name="Sharpe A.G."/>
            <person name="Paterson A.H."/>
            <person name="Guan C."/>
            <person name="Wincker P."/>
        </authorList>
    </citation>
    <scope>NUCLEOTIDE SEQUENCE [LARGE SCALE GENOMIC DNA]</scope>
    <source>
        <strain evidence="11">cv. Darmor-bzh</strain>
    </source>
</reference>
<keyword evidence="5" id="KW-0539">Nucleus</keyword>
<reference evidence="9" key="3">
    <citation type="submission" date="2021-01" db="EMBL/GenBank/DDBJ databases">
        <authorList>
            <consortium name="Genoscope - CEA"/>
            <person name="William W."/>
        </authorList>
    </citation>
    <scope>NUCLEOTIDE SEQUENCE</scope>
</reference>
<keyword evidence="11" id="KW-1185">Reference proteome</keyword>
<keyword evidence="6" id="KW-0812">Transmembrane</keyword>
<evidence type="ECO:0000256" key="1">
    <source>
        <dbReference type="ARBA" id="ARBA00004123"/>
    </source>
</evidence>
<name>A0A078F2T1_BRANA</name>
<dbReference type="GO" id="GO:0046983">
    <property type="term" value="F:protein dimerization activity"/>
    <property type="evidence" value="ECO:0007669"/>
    <property type="project" value="InterPro"/>
</dbReference>
<dbReference type="GO" id="GO:0000981">
    <property type="term" value="F:DNA-binding transcription factor activity, RNA polymerase II-specific"/>
    <property type="evidence" value="ECO:0000318"/>
    <property type="project" value="GO_Central"/>
</dbReference>
<dbReference type="PRINTS" id="PR00404">
    <property type="entry name" value="MADSDOMAIN"/>
</dbReference>
<organism evidence="10 11">
    <name type="scientific">Brassica napus</name>
    <name type="common">Rape</name>
    <dbReference type="NCBI Taxonomy" id="3708"/>
    <lineage>
        <taxon>Eukaryota</taxon>
        <taxon>Viridiplantae</taxon>
        <taxon>Streptophyta</taxon>
        <taxon>Embryophyta</taxon>
        <taxon>Tracheophyta</taxon>
        <taxon>Spermatophyta</taxon>
        <taxon>Magnoliopsida</taxon>
        <taxon>eudicotyledons</taxon>
        <taxon>Gunneridae</taxon>
        <taxon>Pentapetalae</taxon>
        <taxon>rosids</taxon>
        <taxon>malvids</taxon>
        <taxon>Brassicales</taxon>
        <taxon>Brassicaceae</taxon>
        <taxon>Brassiceae</taxon>
        <taxon>Brassica</taxon>
    </lineage>
</organism>
<dbReference type="EMBL" id="LK031989">
    <property type="protein sequence ID" value="CDY08825.1"/>
    <property type="molecule type" value="Genomic_DNA"/>
</dbReference>
<dbReference type="PROSITE" id="PS50066">
    <property type="entry name" value="MADS_BOX_2"/>
    <property type="match status" value="1"/>
</dbReference>
<evidence type="ECO:0000256" key="5">
    <source>
        <dbReference type="ARBA" id="ARBA00023242"/>
    </source>
</evidence>
<dbReference type="PANTHER" id="PTHR48019">
    <property type="entry name" value="SERUM RESPONSE FACTOR HOMOLOG"/>
    <property type="match status" value="1"/>
</dbReference>
<dbReference type="PROSITE" id="PS51297">
    <property type="entry name" value="K_BOX"/>
    <property type="match status" value="1"/>
</dbReference>
<dbReference type="Proteomes" id="UP001295469">
    <property type="component" value="Chromosome A06"/>
</dbReference>
<dbReference type="PaxDb" id="3708-A0A078F2T1"/>
<dbReference type="PROSITE" id="PS00350">
    <property type="entry name" value="MADS_BOX_1"/>
    <property type="match status" value="1"/>
</dbReference>
<dbReference type="FunFam" id="3.40.1810.10:FF:000020">
    <property type="entry name" value="MADS-box protein FLOWERING LOCUS C"/>
    <property type="match status" value="1"/>
</dbReference>
<evidence type="ECO:0000313" key="10">
    <source>
        <dbReference type="EMBL" id="CDY08825.1"/>
    </source>
</evidence>
<dbReference type="GO" id="GO:0006357">
    <property type="term" value="P:regulation of transcription by RNA polymerase II"/>
    <property type="evidence" value="ECO:0000318"/>
    <property type="project" value="GO_Central"/>
</dbReference>
<comment type="subcellular location">
    <subcellularLocation>
        <location evidence="1">Nucleus</location>
    </subcellularLocation>
</comment>
<proteinExistence type="predicted"/>
<accession>A0A078F2T1</accession>
<dbReference type="Gramene" id="CDY08825">
    <property type="protein sequence ID" value="CDY08825"/>
    <property type="gene ID" value="GSBRNA2T00000787001"/>
</dbReference>
<protein>
    <submittedName>
        <fullName evidence="9">(rape) hypothetical protein</fullName>
    </submittedName>
    <submittedName>
        <fullName evidence="10">BnaA06g23990D protein</fullName>
    </submittedName>
</protein>
<dbReference type="STRING" id="3708.A0A078F2T1"/>
<dbReference type="InterPro" id="IPR036879">
    <property type="entry name" value="TF_MADSbox_sf"/>
</dbReference>
<dbReference type="SUPFAM" id="SSF55455">
    <property type="entry name" value="SRF-like"/>
    <property type="match status" value="1"/>
</dbReference>
<dbReference type="SMR" id="A0A078F2T1"/>
<dbReference type="OMA" id="RINWDIE"/>
<dbReference type="Proteomes" id="UP000028999">
    <property type="component" value="Unassembled WGS sequence"/>
</dbReference>
<dbReference type="Pfam" id="PF00319">
    <property type="entry name" value="SRF-TF"/>
    <property type="match status" value="1"/>
</dbReference>
<keyword evidence="6" id="KW-0472">Membrane</keyword>
<dbReference type="GO" id="GO:0005634">
    <property type="term" value="C:nucleus"/>
    <property type="evidence" value="ECO:0007669"/>
    <property type="project" value="UniProtKB-SubCell"/>
</dbReference>
<evidence type="ECO:0000256" key="4">
    <source>
        <dbReference type="ARBA" id="ARBA00023163"/>
    </source>
</evidence>
<sequence>MGRKKVEIKRIENKSSRQVTFCKRRNGLIEKARQLSVLCESSVAVLVVSATGKLYNSSSGDKLNNVVAKIYMFLVFVLFCHFVIMIFIFSINCTNFILILHVIPEKNLHVLIRAQCCLMVETCFQMGRTGPRPSRMKHSPQVPNFFETLYIHKPPNLSKEKRINWDIEVLTFPEMLNPLSCLTLYGVSPIFQPKIYTKIFLNRPIVLSKIIDRYKIQQADDLQTLDLEEITRNYLPHKKLLELVQSNLEEANVDGVSVDSLNSLEEQLETALSVTRTTKTKLMMEFLKTRREKEKLLIEENLVLASKVTEIWKQTFLVTRDETSMLPEYRFGNNPPETLSLLK</sequence>
<reference evidence="10" key="2">
    <citation type="submission" date="2014-06" db="EMBL/GenBank/DDBJ databases">
        <authorList>
            <person name="Genoscope - CEA"/>
        </authorList>
    </citation>
    <scope>NUCLEOTIDE SEQUENCE</scope>
</reference>
<gene>
    <name evidence="10" type="primary">BnaA06g23990D</name>
    <name evidence="9" type="ORF">DARMORV10_A06P31880.1</name>
    <name evidence="10" type="ORF">GSBRNA2T00000787001</name>
</gene>
<dbReference type="Gene3D" id="3.40.1810.10">
    <property type="entry name" value="Transcription factor, MADS-box"/>
    <property type="match status" value="1"/>
</dbReference>
<keyword evidence="3" id="KW-0238">DNA-binding</keyword>
<evidence type="ECO:0000256" key="6">
    <source>
        <dbReference type="SAM" id="Phobius"/>
    </source>
</evidence>
<keyword evidence="6" id="KW-1133">Transmembrane helix</keyword>
<feature type="domain" description="K-box" evidence="8">
    <location>
        <begin position="224"/>
        <end position="314"/>
    </location>
</feature>
<keyword evidence="4" id="KW-0804">Transcription</keyword>
<dbReference type="GO" id="GO:0009909">
    <property type="term" value="P:regulation of flower development"/>
    <property type="evidence" value="ECO:0007669"/>
    <property type="project" value="UniProtKB-ARBA"/>
</dbReference>
<dbReference type="InterPro" id="IPR002100">
    <property type="entry name" value="TF_MADSbox"/>
</dbReference>
<evidence type="ECO:0000313" key="9">
    <source>
        <dbReference type="EMBL" id="CAF2088086.1"/>
    </source>
</evidence>
<evidence type="ECO:0000259" key="7">
    <source>
        <dbReference type="PROSITE" id="PS50066"/>
    </source>
</evidence>
<dbReference type="GO" id="GO:0000978">
    <property type="term" value="F:RNA polymerase II cis-regulatory region sequence-specific DNA binding"/>
    <property type="evidence" value="ECO:0000318"/>
    <property type="project" value="GO_Central"/>
</dbReference>
<feature type="domain" description="MADS-box" evidence="7">
    <location>
        <begin position="1"/>
        <end position="61"/>
    </location>
</feature>
<dbReference type="InterPro" id="IPR002487">
    <property type="entry name" value="TF_Kbox"/>
</dbReference>
<dbReference type="AlphaFoldDB" id="A0A078F2T1"/>
<dbReference type="SMART" id="SM00432">
    <property type="entry name" value="MADS"/>
    <property type="match status" value="1"/>
</dbReference>
<dbReference type="InterPro" id="IPR050142">
    <property type="entry name" value="MADS-box/MEF2_TF"/>
</dbReference>
<feature type="transmembrane region" description="Helical" evidence="6">
    <location>
        <begin position="70"/>
        <end position="103"/>
    </location>
</feature>
<evidence type="ECO:0000313" key="11">
    <source>
        <dbReference type="Proteomes" id="UP000028999"/>
    </source>
</evidence>